<evidence type="ECO:0000256" key="1">
    <source>
        <dbReference type="SAM" id="Coils"/>
    </source>
</evidence>
<dbReference type="EMBL" id="JBAHYK010002454">
    <property type="protein sequence ID" value="KAL0565032.1"/>
    <property type="molecule type" value="Genomic_DNA"/>
</dbReference>
<keyword evidence="1" id="KW-0175">Coiled coil</keyword>
<comment type="caution">
    <text evidence="2">The sequence shown here is derived from an EMBL/GenBank/DDBJ whole genome shotgun (WGS) entry which is preliminary data.</text>
</comment>
<sequence>MSILTIRFEQPNPLLRLEGISEEFPDMVPMDISEDPVQEYAFQYCGQSAPVTLYNALRILGSLAERNMALEAKAQEDQNAIAGLQSEVRANKQLLETWLRLIYRVFRLAYWMQAKSVDNEWWGFLVLSHLFASLTGIFVDYSKIQQLEDEKRRLAEERDQSKEQGRVVVHQRDEAVKLMEEAQFLINGFLMGILLARLQHQLERLTDELSEVTSSRSKMQELLGNATQWVVYFARECRRARNANVLHAVPLVLAFTMQLEWDVSLLVGRLGGDTEQFSQYGLGPTPDAAAAVELGSALIQLRRDIRDFLLFISRIQTLASAMAGDLESDSMVSNHIESFCPMVDERSLMPELGAHGVIPYQLREAHPSRDPVLSTASLFSRNPSVPSSSSIVSLLAEITSGIPPAILDEATSVVTEGSSPFSWEDTPFPRSVVASTRESSIFGDGTNFELGDLDALYDPALYLGETFSPPGLSSSLLFTV</sequence>
<protein>
    <submittedName>
        <fullName evidence="2">Uncharacterized protein</fullName>
    </submittedName>
</protein>
<name>A0ABR3EQE9_9AGAR</name>
<gene>
    <name evidence="2" type="ORF">V5O48_017001</name>
</gene>
<dbReference type="Proteomes" id="UP001465976">
    <property type="component" value="Unassembled WGS sequence"/>
</dbReference>
<organism evidence="2 3">
    <name type="scientific">Marasmius crinis-equi</name>
    <dbReference type="NCBI Taxonomy" id="585013"/>
    <lineage>
        <taxon>Eukaryota</taxon>
        <taxon>Fungi</taxon>
        <taxon>Dikarya</taxon>
        <taxon>Basidiomycota</taxon>
        <taxon>Agaricomycotina</taxon>
        <taxon>Agaricomycetes</taxon>
        <taxon>Agaricomycetidae</taxon>
        <taxon>Agaricales</taxon>
        <taxon>Marasmiineae</taxon>
        <taxon>Marasmiaceae</taxon>
        <taxon>Marasmius</taxon>
    </lineage>
</organism>
<evidence type="ECO:0000313" key="2">
    <source>
        <dbReference type="EMBL" id="KAL0565032.1"/>
    </source>
</evidence>
<accession>A0ABR3EQE9</accession>
<proteinExistence type="predicted"/>
<evidence type="ECO:0000313" key="3">
    <source>
        <dbReference type="Proteomes" id="UP001465976"/>
    </source>
</evidence>
<feature type="coiled-coil region" evidence="1">
    <location>
        <begin position="195"/>
        <end position="222"/>
    </location>
</feature>
<reference evidence="2 3" key="1">
    <citation type="submission" date="2024-02" db="EMBL/GenBank/DDBJ databases">
        <title>A draft genome for the cacao thread blight pathogen Marasmius crinis-equi.</title>
        <authorList>
            <person name="Cohen S.P."/>
            <person name="Baruah I.K."/>
            <person name="Amoako-Attah I."/>
            <person name="Bukari Y."/>
            <person name="Meinhardt L.W."/>
            <person name="Bailey B.A."/>
        </authorList>
    </citation>
    <scope>NUCLEOTIDE SEQUENCE [LARGE SCALE GENOMIC DNA]</scope>
    <source>
        <strain evidence="2 3">GH-76</strain>
    </source>
</reference>
<keyword evidence="3" id="KW-1185">Reference proteome</keyword>